<name>A0A3P6NFP8_ANISI</name>
<evidence type="ECO:0000313" key="2">
    <source>
        <dbReference type="EMBL" id="VDK21609.1"/>
    </source>
</evidence>
<evidence type="ECO:0000313" key="3">
    <source>
        <dbReference type="Proteomes" id="UP000267096"/>
    </source>
</evidence>
<sequence length="152" mass="17791">MSDSDFLPKLLLLPLPKERLQYHLNCFCLYFGENQSNKALMLDRTKMRTKFDDSGIQVKEELIEEDDCEQQTTSKRQRSDDFDSEDDDDIARGSLPPARKRIKRELNNELNDDEPKNNESDRKSRKAPLINEKLIKSSDIFELTLLQSFDAF</sequence>
<reference evidence="2 3" key="1">
    <citation type="submission" date="2018-11" db="EMBL/GenBank/DDBJ databases">
        <authorList>
            <consortium name="Pathogen Informatics"/>
        </authorList>
    </citation>
    <scope>NUCLEOTIDE SEQUENCE [LARGE SCALE GENOMIC DNA]</scope>
</reference>
<dbReference type="EMBL" id="UYRR01005189">
    <property type="protein sequence ID" value="VDK21609.1"/>
    <property type="molecule type" value="Genomic_DNA"/>
</dbReference>
<gene>
    <name evidence="2" type="ORF">ASIM_LOCUS3374</name>
</gene>
<proteinExistence type="predicted"/>
<dbReference type="Proteomes" id="UP000267096">
    <property type="component" value="Unassembled WGS sequence"/>
</dbReference>
<protein>
    <submittedName>
        <fullName evidence="2">Uncharacterized protein</fullName>
    </submittedName>
</protein>
<dbReference type="AlphaFoldDB" id="A0A3P6NFP8"/>
<evidence type="ECO:0000256" key="1">
    <source>
        <dbReference type="SAM" id="MobiDB-lite"/>
    </source>
</evidence>
<feature type="compositionally biased region" description="Basic and acidic residues" evidence="1">
    <location>
        <begin position="113"/>
        <end position="122"/>
    </location>
</feature>
<keyword evidence="3" id="KW-1185">Reference proteome</keyword>
<organism evidence="2 3">
    <name type="scientific">Anisakis simplex</name>
    <name type="common">Herring worm</name>
    <dbReference type="NCBI Taxonomy" id="6269"/>
    <lineage>
        <taxon>Eukaryota</taxon>
        <taxon>Metazoa</taxon>
        <taxon>Ecdysozoa</taxon>
        <taxon>Nematoda</taxon>
        <taxon>Chromadorea</taxon>
        <taxon>Rhabditida</taxon>
        <taxon>Spirurina</taxon>
        <taxon>Ascaridomorpha</taxon>
        <taxon>Ascaridoidea</taxon>
        <taxon>Anisakidae</taxon>
        <taxon>Anisakis</taxon>
        <taxon>Anisakis simplex complex</taxon>
    </lineage>
</organism>
<accession>A0A3P6NFP8</accession>
<feature type="region of interest" description="Disordered" evidence="1">
    <location>
        <begin position="62"/>
        <end position="128"/>
    </location>
</feature>